<reference evidence="2 3" key="1">
    <citation type="journal article" date="2018" name="J. Microbiol.">
        <title>Salicibibacter kimchii gen. nov., sp. nov., a moderately halophilic and alkalitolerant bacterium in the family Bacillaceae, isolated from kimchi.</title>
        <authorList>
            <person name="Jang J.Y."/>
            <person name="Oh Y.J."/>
            <person name="Lim S.K."/>
            <person name="Park H.K."/>
            <person name="Lee C."/>
            <person name="Kim J.Y."/>
            <person name="Lee M.A."/>
            <person name="Choi H.J."/>
        </authorList>
    </citation>
    <scope>NUCLEOTIDE SEQUENCE [LARGE SCALE GENOMIC DNA]</scope>
    <source>
        <strain evidence="2 3">NKC1-1</strain>
    </source>
</reference>
<organism evidence="2 3">
    <name type="scientific">Salicibibacter kimchii</name>
    <dbReference type="NCBI Taxonomy" id="2099786"/>
    <lineage>
        <taxon>Bacteria</taxon>
        <taxon>Bacillati</taxon>
        <taxon>Bacillota</taxon>
        <taxon>Bacilli</taxon>
        <taxon>Bacillales</taxon>
        <taxon>Bacillaceae</taxon>
        <taxon>Salicibibacter</taxon>
    </lineage>
</organism>
<dbReference type="RefSeq" id="WP_114375018.1">
    <property type="nucleotide sequence ID" value="NZ_CP031092.1"/>
</dbReference>
<protein>
    <submittedName>
        <fullName evidence="2">Uncharacterized protein</fullName>
    </submittedName>
</protein>
<keyword evidence="3" id="KW-1185">Reference proteome</keyword>
<evidence type="ECO:0000256" key="1">
    <source>
        <dbReference type="SAM" id="Phobius"/>
    </source>
</evidence>
<dbReference type="EMBL" id="CP031092">
    <property type="protein sequence ID" value="AXF57316.1"/>
    <property type="molecule type" value="Genomic_DNA"/>
</dbReference>
<feature type="transmembrane region" description="Helical" evidence="1">
    <location>
        <begin position="7"/>
        <end position="31"/>
    </location>
</feature>
<feature type="transmembrane region" description="Helical" evidence="1">
    <location>
        <begin position="37"/>
        <end position="55"/>
    </location>
</feature>
<keyword evidence="1" id="KW-1133">Transmembrane helix</keyword>
<name>A0A345C285_9BACI</name>
<proteinExistence type="predicted"/>
<dbReference type="OrthoDB" id="2427015at2"/>
<dbReference type="Proteomes" id="UP000252100">
    <property type="component" value="Chromosome"/>
</dbReference>
<accession>A0A345C285</accession>
<sequence length="67" mass="7679">MTKTKYTLILLGIFNLILFIVHLTDFSFLFLKPTGSIIPIVINMIVLAAIGFRTSRIRHVGFYRLIP</sequence>
<dbReference type="KEGG" id="rue:DT065_15780"/>
<gene>
    <name evidence="2" type="ORF">DT065_15780</name>
</gene>
<evidence type="ECO:0000313" key="3">
    <source>
        <dbReference type="Proteomes" id="UP000252100"/>
    </source>
</evidence>
<dbReference type="AlphaFoldDB" id="A0A345C285"/>
<keyword evidence="1" id="KW-0472">Membrane</keyword>
<evidence type="ECO:0000313" key="2">
    <source>
        <dbReference type="EMBL" id="AXF57316.1"/>
    </source>
</evidence>
<keyword evidence="1" id="KW-0812">Transmembrane</keyword>